<sequence length="590" mass="63404">MVSSNSSGSPSSTPVEPKTAGATEHIEQVHTNERVPGHENYYEKNGLRTYGDDADHDHAPKMTFKRMMSLIAMAFLWTGSQIPVYLFGGVPPYVYRDIGGADRWIWFVLANLLSLAAVCPFVGSISDLIGRRWVALIGAGFIVVGMIICSTAHTMNIFIGGMVFAGIGAGVNELTALAATSELAPTSQRGKYVAVLIFTILPFCPSVLWAQLIAYHSSWRWIGLFCALWAFIGLVMTAIFYFPPPRVNSQGLSRKQVLSQIDYVGGLLSVSGMILFLAGMQWGGYQYPWGSAHVLVPLILGFVLIVAFVLWEAYGAKNPMFPKRLQQDPRILALTLVITFISGANFFSILMFWPTQAFNVYGHDPIGVGVRGIPVGFSILAGACIVLWLLSVFRGHNKELLIVSSVLMTAGCGALAVARTDNLYQLWGILIVAGLGIGGIVVPASIISTIICPDDLIATVAALTLAIRVIGGSVGYCVYYNVFISKFVPAATHYIGGAMATKLNITSPELIGEAIELTGASLLENLHEIPGIAGVPGAYELVVGAGQIAYAEAYKYVYYVSIAFGAVSIIAACFLGDISKYMDDHVAVVM</sequence>
<proteinExistence type="predicted"/>
<evidence type="ECO:0000313" key="10">
    <source>
        <dbReference type="Proteomes" id="UP000803884"/>
    </source>
</evidence>
<feature type="transmembrane region" description="Helical" evidence="7">
    <location>
        <begin position="456"/>
        <end position="482"/>
    </location>
</feature>
<feature type="transmembrane region" description="Helical" evidence="7">
    <location>
        <begin position="424"/>
        <end position="444"/>
    </location>
</feature>
<dbReference type="AlphaFoldDB" id="A0AB34KR76"/>
<dbReference type="GO" id="GO:0022857">
    <property type="term" value="F:transmembrane transporter activity"/>
    <property type="evidence" value="ECO:0007669"/>
    <property type="project" value="InterPro"/>
</dbReference>
<name>A0AB34KR76_9PEZI</name>
<dbReference type="SUPFAM" id="SSF103473">
    <property type="entry name" value="MFS general substrate transporter"/>
    <property type="match status" value="1"/>
</dbReference>
<keyword evidence="5 7" id="KW-0472">Membrane</keyword>
<comment type="subcellular location">
    <subcellularLocation>
        <location evidence="1">Membrane</location>
        <topology evidence="1">Multi-pass membrane protein</topology>
    </subcellularLocation>
</comment>
<keyword evidence="2" id="KW-0813">Transport</keyword>
<keyword evidence="10" id="KW-1185">Reference proteome</keyword>
<dbReference type="GO" id="GO:0005886">
    <property type="term" value="C:plasma membrane"/>
    <property type="evidence" value="ECO:0007669"/>
    <property type="project" value="TreeGrafter"/>
</dbReference>
<feature type="transmembrane region" description="Helical" evidence="7">
    <location>
        <begin position="556"/>
        <end position="575"/>
    </location>
</feature>
<evidence type="ECO:0000256" key="7">
    <source>
        <dbReference type="SAM" id="Phobius"/>
    </source>
</evidence>
<feature type="transmembrane region" description="Helical" evidence="7">
    <location>
        <begin position="70"/>
        <end position="88"/>
    </location>
</feature>
<dbReference type="PANTHER" id="PTHR23501:SF109">
    <property type="entry name" value="MAJOR FACILITATOR SUPERFAMILY (MFS) PROFILE DOMAIN-CONTAINING PROTEIN-RELATED"/>
    <property type="match status" value="1"/>
</dbReference>
<feature type="transmembrane region" description="Helical" evidence="7">
    <location>
        <begin position="221"/>
        <end position="242"/>
    </location>
</feature>
<protein>
    <recommendedName>
        <fullName evidence="8">Major facilitator superfamily (MFS) profile domain-containing protein</fullName>
    </recommendedName>
</protein>
<evidence type="ECO:0000256" key="1">
    <source>
        <dbReference type="ARBA" id="ARBA00004141"/>
    </source>
</evidence>
<dbReference type="InterPro" id="IPR020846">
    <property type="entry name" value="MFS_dom"/>
</dbReference>
<feature type="region of interest" description="Disordered" evidence="6">
    <location>
        <begin position="1"/>
        <end position="21"/>
    </location>
</feature>
<feature type="compositionally biased region" description="Low complexity" evidence="6">
    <location>
        <begin position="1"/>
        <end position="12"/>
    </location>
</feature>
<evidence type="ECO:0000256" key="2">
    <source>
        <dbReference type="ARBA" id="ARBA00022448"/>
    </source>
</evidence>
<keyword evidence="3 7" id="KW-0812">Transmembrane</keyword>
<feature type="transmembrane region" description="Helical" evidence="7">
    <location>
        <begin position="331"/>
        <end position="353"/>
    </location>
</feature>
<feature type="transmembrane region" description="Helical" evidence="7">
    <location>
        <begin position="133"/>
        <end position="153"/>
    </location>
</feature>
<dbReference type="EMBL" id="JAAQHG020000017">
    <property type="protein sequence ID" value="KAL1585835.1"/>
    <property type="molecule type" value="Genomic_DNA"/>
</dbReference>
<dbReference type="RefSeq" id="XP_069228941.1">
    <property type="nucleotide sequence ID" value="XM_069373713.1"/>
</dbReference>
<evidence type="ECO:0000256" key="3">
    <source>
        <dbReference type="ARBA" id="ARBA00022692"/>
    </source>
</evidence>
<keyword evidence="4 7" id="KW-1133">Transmembrane helix</keyword>
<feature type="transmembrane region" description="Helical" evidence="7">
    <location>
        <begin position="192"/>
        <end position="215"/>
    </location>
</feature>
<organism evidence="9 10">
    <name type="scientific">Cladosporium halotolerans</name>
    <dbReference type="NCBI Taxonomy" id="1052096"/>
    <lineage>
        <taxon>Eukaryota</taxon>
        <taxon>Fungi</taxon>
        <taxon>Dikarya</taxon>
        <taxon>Ascomycota</taxon>
        <taxon>Pezizomycotina</taxon>
        <taxon>Dothideomycetes</taxon>
        <taxon>Dothideomycetidae</taxon>
        <taxon>Cladosporiales</taxon>
        <taxon>Cladosporiaceae</taxon>
        <taxon>Cladosporium</taxon>
    </lineage>
</organism>
<dbReference type="FunFam" id="1.20.1250.20:FF:000784">
    <property type="entry name" value="MFS drug efflux pump"/>
    <property type="match status" value="1"/>
</dbReference>
<evidence type="ECO:0000313" key="9">
    <source>
        <dbReference type="EMBL" id="KAL1585835.1"/>
    </source>
</evidence>
<feature type="transmembrane region" description="Helical" evidence="7">
    <location>
        <begin position="263"/>
        <end position="282"/>
    </location>
</feature>
<evidence type="ECO:0000256" key="4">
    <source>
        <dbReference type="ARBA" id="ARBA00022989"/>
    </source>
</evidence>
<evidence type="ECO:0000256" key="6">
    <source>
        <dbReference type="SAM" id="MobiDB-lite"/>
    </source>
</evidence>
<dbReference type="Proteomes" id="UP000803884">
    <property type="component" value="Unassembled WGS sequence"/>
</dbReference>
<dbReference type="GeneID" id="96006551"/>
<reference evidence="9 10" key="1">
    <citation type="journal article" date="2020" name="Microbiol. Resour. Announc.">
        <title>Draft Genome Sequence of a Cladosporium Species Isolated from the Mesophotic Ascidian Didemnum maculosum.</title>
        <authorList>
            <person name="Gioti A."/>
            <person name="Siaperas R."/>
            <person name="Nikolaivits E."/>
            <person name="Le Goff G."/>
            <person name="Ouazzani J."/>
            <person name="Kotoulas G."/>
            <person name="Topakas E."/>
        </authorList>
    </citation>
    <scope>NUCLEOTIDE SEQUENCE [LARGE SCALE GENOMIC DNA]</scope>
    <source>
        <strain evidence="9 10">TM138-S3</strain>
    </source>
</reference>
<evidence type="ECO:0000259" key="8">
    <source>
        <dbReference type="PROSITE" id="PS50850"/>
    </source>
</evidence>
<feature type="transmembrane region" description="Helical" evidence="7">
    <location>
        <begin position="294"/>
        <end position="311"/>
    </location>
</feature>
<feature type="transmembrane region" description="Helical" evidence="7">
    <location>
        <begin position="159"/>
        <end position="180"/>
    </location>
</feature>
<dbReference type="InterPro" id="IPR010573">
    <property type="entry name" value="MFS_Str1/Tri12-like"/>
</dbReference>
<dbReference type="InterPro" id="IPR036259">
    <property type="entry name" value="MFS_trans_sf"/>
</dbReference>
<comment type="caution">
    <text evidence="9">The sequence shown here is derived from an EMBL/GenBank/DDBJ whole genome shotgun (WGS) entry which is preliminary data.</text>
</comment>
<dbReference type="PANTHER" id="PTHR23501">
    <property type="entry name" value="MAJOR FACILITATOR SUPERFAMILY"/>
    <property type="match status" value="1"/>
</dbReference>
<dbReference type="PROSITE" id="PS50850">
    <property type="entry name" value="MFS"/>
    <property type="match status" value="1"/>
</dbReference>
<feature type="transmembrane region" description="Helical" evidence="7">
    <location>
        <begin position="373"/>
        <end position="393"/>
    </location>
</feature>
<evidence type="ECO:0000256" key="5">
    <source>
        <dbReference type="ARBA" id="ARBA00023136"/>
    </source>
</evidence>
<feature type="transmembrane region" description="Helical" evidence="7">
    <location>
        <begin position="104"/>
        <end position="126"/>
    </location>
</feature>
<accession>A0AB34KR76</accession>
<gene>
    <name evidence="9" type="ORF">WHR41_05108</name>
</gene>
<feature type="domain" description="Major facilitator superfamily (MFS) profile" evidence="8">
    <location>
        <begin position="67"/>
        <end position="509"/>
    </location>
</feature>
<dbReference type="Gene3D" id="1.20.1250.20">
    <property type="entry name" value="MFS general substrate transporter like domains"/>
    <property type="match status" value="2"/>
</dbReference>
<dbReference type="Pfam" id="PF06609">
    <property type="entry name" value="TRI12"/>
    <property type="match status" value="1"/>
</dbReference>